<evidence type="ECO:0000259" key="1">
    <source>
        <dbReference type="Pfam" id="PF17207"/>
    </source>
</evidence>
<reference evidence="2 3" key="1">
    <citation type="submission" date="2021-06" db="EMBL/GenBank/DDBJ databases">
        <authorList>
            <person name="Palmer J.M."/>
        </authorList>
    </citation>
    <scope>NUCLEOTIDE SEQUENCE [LARGE SCALE GENOMIC DNA]</scope>
    <source>
        <strain evidence="2 3">GA_2019</strain>
        <tissue evidence="2">Muscle</tissue>
    </source>
</reference>
<evidence type="ECO:0000313" key="2">
    <source>
        <dbReference type="EMBL" id="MEQ2157894.1"/>
    </source>
</evidence>
<comment type="caution">
    <text evidence="2">The sequence shown here is derived from an EMBL/GenBank/DDBJ whole genome shotgun (WGS) entry which is preliminary data.</text>
</comment>
<dbReference type="Proteomes" id="UP001476798">
    <property type="component" value="Unassembled WGS sequence"/>
</dbReference>
<sequence length="153" mass="16389">VLTADLEKQAAELQDEELPVATPIINIPHISVSVSSLDVALVPSSPFAELMGGEQRETGRIPRTVECHLTSDLCDSCVPGDTVTIAGIVRVINDAFRTELMSAECLGQLSKSGGEGSGGLREDRTGGEEFSLKQLYAIQEIQSQPNLLRLIVQ</sequence>
<protein>
    <recommendedName>
        <fullName evidence="1">MCM OB domain-containing protein</fullName>
    </recommendedName>
</protein>
<keyword evidence="3" id="KW-1185">Reference proteome</keyword>
<dbReference type="InterPro" id="IPR012340">
    <property type="entry name" value="NA-bd_OB-fold"/>
</dbReference>
<feature type="domain" description="MCM OB" evidence="1">
    <location>
        <begin position="56"/>
        <end position="92"/>
    </location>
</feature>
<name>A0ABV0MFM0_9TELE</name>
<dbReference type="InterPro" id="IPR033762">
    <property type="entry name" value="MCM_OB"/>
</dbReference>
<gene>
    <name evidence="2" type="ORF">GOODEAATRI_006506</name>
</gene>
<organism evidence="2 3">
    <name type="scientific">Goodea atripinnis</name>
    <dbReference type="NCBI Taxonomy" id="208336"/>
    <lineage>
        <taxon>Eukaryota</taxon>
        <taxon>Metazoa</taxon>
        <taxon>Chordata</taxon>
        <taxon>Craniata</taxon>
        <taxon>Vertebrata</taxon>
        <taxon>Euteleostomi</taxon>
        <taxon>Actinopterygii</taxon>
        <taxon>Neopterygii</taxon>
        <taxon>Teleostei</taxon>
        <taxon>Neoteleostei</taxon>
        <taxon>Acanthomorphata</taxon>
        <taxon>Ovalentaria</taxon>
        <taxon>Atherinomorphae</taxon>
        <taxon>Cyprinodontiformes</taxon>
        <taxon>Goodeidae</taxon>
        <taxon>Goodea</taxon>
    </lineage>
</organism>
<evidence type="ECO:0000313" key="3">
    <source>
        <dbReference type="Proteomes" id="UP001476798"/>
    </source>
</evidence>
<feature type="non-terminal residue" evidence="2">
    <location>
        <position position="1"/>
    </location>
</feature>
<dbReference type="Gene3D" id="2.40.50.140">
    <property type="entry name" value="Nucleic acid-binding proteins"/>
    <property type="match status" value="1"/>
</dbReference>
<dbReference type="EMBL" id="JAHRIO010000311">
    <property type="protein sequence ID" value="MEQ2157894.1"/>
    <property type="molecule type" value="Genomic_DNA"/>
</dbReference>
<proteinExistence type="predicted"/>
<accession>A0ABV0MFM0</accession>
<dbReference type="Pfam" id="PF17207">
    <property type="entry name" value="MCM_OB"/>
    <property type="match status" value="1"/>
</dbReference>
<dbReference type="SUPFAM" id="SSF50249">
    <property type="entry name" value="Nucleic acid-binding proteins"/>
    <property type="match status" value="1"/>
</dbReference>